<evidence type="ECO:0000256" key="1">
    <source>
        <dbReference type="SAM" id="Phobius"/>
    </source>
</evidence>
<proteinExistence type="predicted"/>
<dbReference type="OrthoDB" id="541052at2759"/>
<evidence type="ECO:0000313" key="4">
    <source>
        <dbReference type="Proteomes" id="UP000030816"/>
    </source>
</evidence>
<dbReference type="PANTHER" id="PTHR12203">
    <property type="entry name" value="KDEL LYS-ASP-GLU-LEU CONTAINING - RELATED"/>
    <property type="match status" value="1"/>
</dbReference>
<keyword evidence="1" id="KW-1133">Transmembrane helix</keyword>
<dbReference type="InterPro" id="IPR006598">
    <property type="entry name" value="CAP10"/>
</dbReference>
<dbReference type="STRING" id="1081103.A0A0B2WTX1"/>
<dbReference type="Pfam" id="PF05686">
    <property type="entry name" value="Glyco_transf_90"/>
    <property type="match status" value="1"/>
</dbReference>
<dbReference type="EMBL" id="AZHE01000015">
    <property type="protein sequence ID" value="KHN96365.1"/>
    <property type="molecule type" value="Genomic_DNA"/>
</dbReference>
<evidence type="ECO:0000313" key="3">
    <source>
        <dbReference type="EMBL" id="KHN96365.1"/>
    </source>
</evidence>
<keyword evidence="1" id="KW-0472">Membrane</keyword>
<comment type="caution">
    <text evidence="3">The sequence shown here is derived from an EMBL/GenBank/DDBJ whole genome shotgun (WGS) entry which is preliminary data.</text>
</comment>
<accession>A0A0B2WTX1</accession>
<evidence type="ECO:0000259" key="2">
    <source>
        <dbReference type="SMART" id="SM00672"/>
    </source>
</evidence>
<feature type="transmembrane region" description="Helical" evidence="1">
    <location>
        <begin position="36"/>
        <end position="57"/>
    </location>
</feature>
<dbReference type="InterPro" id="IPR051091">
    <property type="entry name" value="O-Glucosyltr/Glycosyltrsf_90"/>
</dbReference>
<dbReference type="PANTHER" id="PTHR12203:SF22">
    <property type="entry name" value="CAPSULE ASSOCIATED PROTEIN"/>
    <property type="match status" value="1"/>
</dbReference>
<dbReference type="RefSeq" id="XP_040677431.1">
    <property type="nucleotide sequence ID" value="XM_040824452.1"/>
</dbReference>
<protein>
    <submittedName>
        <fullName evidence="3">Lipopolysaccharide-modifying protein</fullName>
    </submittedName>
</protein>
<gene>
    <name evidence="3" type="ORF">MAM_05654</name>
</gene>
<keyword evidence="1" id="KW-0812">Transmembrane</keyword>
<organism evidence="3 4">
    <name type="scientific">Metarhizium album (strain ARSEF 1941)</name>
    <dbReference type="NCBI Taxonomy" id="1081103"/>
    <lineage>
        <taxon>Eukaryota</taxon>
        <taxon>Fungi</taxon>
        <taxon>Dikarya</taxon>
        <taxon>Ascomycota</taxon>
        <taxon>Pezizomycotina</taxon>
        <taxon>Sordariomycetes</taxon>
        <taxon>Hypocreomycetidae</taxon>
        <taxon>Hypocreales</taxon>
        <taxon>Clavicipitaceae</taxon>
        <taxon>Metarhizium</taxon>
    </lineage>
</organism>
<dbReference type="HOGENOM" id="CLU_005027_4_2_1"/>
<reference evidence="3 4" key="1">
    <citation type="journal article" date="2014" name="Proc. Natl. Acad. Sci. U.S.A.">
        <title>Trajectory and genomic determinants of fungal-pathogen speciation and host adaptation.</title>
        <authorList>
            <person name="Hu X."/>
            <person name="Xiao G."/>
            <person name="Zheng P."/>
            <person name="Shang Y."/>
            <person name="Su Y."/>
            <person name="Zhang X."/>
            <person name="Liu X."/>
            <person name="Zhan S."/>
            <person name="St Leger R.J."/>
            <person name="Wang C."/>
        </authorList>
    </citation>
    <scope>NUCLEOTIDE SEQUENCE [LARGE SCALE GENOMIC DNA]</scope>
    <source>
        <strain evidence="3 4">ARSEF 1941</strain>
    </source>
</reference>
<dbReference type="GeneID" id="63740109"/>
<dbReference type="SMART" id="SM00672">
    <property type="entry name" value="CAP10"/>
    <property type="match status" value="1"/>
</dbReference>
<dbReference type="Proteomes" id="UP000030816">
    <property type="component" value="Unassembled WGS sequence"/>
</dbReference>
<keyword evidence="4" id="KW-1185">Reference proteome</keyword>
<name>A0A0B2WTX1_METAS</name>
<feature type="domain" description="Glycosyl transferase CAP10" evidence="2">
    <location>
        <begin position="330"/>
        <end position="614"/>
    </location>
</feature>
<dbReference type="AlphaFoldDB" id="A0A0B2WTX1"/>
<sequence length="631" mass="71873">MPNAQHQTLNAERHTPGMVTSKTWKRLRLRLWPSRLALRYKTVIIIILVFIASFTLWHDAKLGNVHLPLRTNTRAATRHPVRQLMVEAMARHNALLAKRTFALDAAAAQYRSRRGRHPPPGFDKWFRAALSADAVIVEDYFDRIYKDLAPFWGLDPESTKKRAGAWHHVVRVRNGNATGQGDTTGRVPWLQLWTALVAEFAEHLPDVDMPINYMDEPRLLVPYDTIASLVAREARERRKVDPRNATSEFTGLAAVDAAKPDPYDPHWHGPGHQYWDLFVKTCGPDTPAFGVEQVRDMSGPAEFPQDYRPSYAYRGYVRNFTASSNPCLQPHLRQLHGSFIEPISLSSTEELIPLFGGSKLPTNNEILIPGAMYLDQGEFYSGGESHGPSWDRKRTAAVWRGESSGGRAREPNWHHFQRQRLVQMLNGTVVSQVEKSGVRAKTFERPPESIYPSPRLRDGNLGPFAAEIADAAFVKLCPPSDCPFYSDAFSVREHLPMRQQYQYKFLPDVDGNSFSARFRGFLRSTSLPLKATIYAEWHDDRLTPWVHFVPFDNTFQDLYPVLDFLSDVDGTGDAAARFIAEHGQSWAEKVLRREDMGLYVWRLLLEWARVCDENRHTLGYVDDLTNKKAGE</sequence>